<sequence length="1149" mass="119509">MKNLIARYKKRRRDAGVGLVDAIVGIGLASIIIGGPILYFTTVNQNAAGNAATQSQNTAISTALDRTVANIQASDTILYAGPNELVTSSTEVDPGKADNPVITRWVVNGTTLYQQAWSGKAGVTSYDRSTLPTAAGESANLVTRVSVDNLQLTGQLFTYSDKAQADLPVTATTPLTTDPRTTPNDGKRTYDIALVNIAIKAGTIENGTGKTGMVESKTSAAPRGVSGKSDGSNSTPQCPAVLITTSPAGLPVITWNTMPGFLQYQVSRNSGPLAVVTAVPTDTQKSYTDATITPGPVDVVQYRVQAMNPDGSVASIACTPKTWSPQIGAPVFKNSTVLPSATQAHEWTDGTDSALGLKKPRIVLSWTAVAGADSYDLKYRQLDPVTGNPLTTGFTSAAAGLPAATTTFTWDEGGWANSYEWYIIANARTGQSGESAHITTLTHPPAPQNVTITPQYGTGSARLTSGNNVITWNAVPTAVAYDVWRYNSGSTGAVTLLGELNASTLSYTDAVPYGTTYTYYVSAINDGPRGNGSGKASSANPEAGVAPATGVMPTASFKVPSGATPTMSTALYAVTKAPGFERAASTTPVTPAPTPVTQLQYPPVPAENQSRDYDGYNELVWNPSLSATGYQVARFDQPGGAKVCLTAKCGSVDGTDSTSGGTTATKLDDRGPQGTGLANGTKYYYAVQAYNPTGVSVDLSTVKAMTQRPAAPALTLVRAPSQTDPSADFSITQNADAGNSATNKFCTTTTCEYDLLKGTTVVAANSHTQSGAAVNWNGADSPDGSTTTFTARSKNEAVTNGGYSNTTSTTVNTYPGGFWVAGRTGDLGMGQGMRIKVNATNISDAPVDSNGATTIKWSGSAGAATMDVVRRSLGGDTVSPGGDSWGLSRSAVRENIYPGAADGGWDDLAAPGAVFQYSLTATAPNGLKRTVQSQPVLTPAATSKAGLLQVTCSGTDQRAFTQAQIGYTSDGSYYTGAMSWPYPQQIIGAKLISDAGHPEGLDGSPVYGIAAQTDYLGIVSNGTNYYSPDNFSYTGWNYSATGRWNGGVASGTGKGYYQGLKNGFDVVTRGVTFQLPNPATGQLQSYTEPDSAYITATIQVTGTFQFKNTCAPAGSTGNALIEPPAPCYSFTGAYCAVPAYENRPKWLSW</sequence>
<reference evidence="3 4" key="1">
    <citation type="submission" date="2024-09" db="EMBL/GenBank/DDBJ databases">
        <authorList>
            <person name="Sun Q."/>
            <person name="Mori K."/>
        </authorList>
    </citation>
    <scope>NUCLEOTIDE SEQUENCE [LARGE SCALE GENOMIC DNA]</scope>
    <source>
        <strain evidence="3 4">JCM 13519</strain>
    </source>
</reference>
<accession>A0ABV5UXP2</accession>
<keyword evidence="4" id="KW-1185">Reference proteome</keyword>
<dbReference type="SUPFAM" id="SSF49265">
    <property type="entry name" value="Fibronectin type III"/>
    <property type="match status" value="2"/>
</dbReference>
<evidence type="ECO:0000256" key="1">
    <source>
        <dbReference type="SAM" id="MobiDB-lite"/>
    </source>
</evidence>
<feature type="region of interest" description="Disordered" evidence="1">
    <location>
        <begin position="583"/>
        <end position="602"/>
    </location>
</feature>
<evidence type="ECO:0000313" key="3">
    <source>
        <dbReference type="EMBL" id="MFB9716985.1"/>
    </source>
</evidence>
<proteinExistence type="predicted"/>
<name>A0ABV5UXP2_9MICC</name>
<organism evidence="3 4">
    <name type="scientific">Arthrobacter methylotrophus</name>
    <dbReference type="NCBI Taxonomy" id="121291"/>
    <lineage>
        <taxon>Bacteria</taxon>
        <taxon>Bacillati</taxon>
        <taxon>Actinomycetota</taxon>
        <taxon>Actinomycetes</taxon>
        <taxon>Micrococcales</taxon>
        <taxon>Micrococcaceae</taxon>
        <taxon>Arthrobacter</taxon>
    </lineage>
</organism>
<gene>
    <name evidence="3" type="ORF">ACFFPI_23085</name>
</gene>
<dbReference type="Proteomes" id="UP001589536">
    <property type="component" value="Unassembled WGS sequence"/>
</dbReference>
<evidence type="ECO:0000256" key="2">
    <source>
        <dbReference type="SAM" id="Phobius"/>
    </source>
</evidence>
<dbReference type="Gene3D" id="2.60.40.10">
    <property type="entry name" value="Immunoglobulins"/>
    <property type="match status" value="3"/>
</dbReference>
<keyword evidence="2" id="KW-0812">Transmembrane</keyword>
<keyword evidence="2" id="KW-0472">Membrane</keyword>
<dbReference type="EMBL" id="JBHMBH010000072">
    <property type="protein sequence ID" value="MFB9716985.1"/>
    <property type="molecule type" value="Genomic_DNA"/>
</dbReference>
<dbReference type="InterPro" id="IPR013783">
    <property type="entry name" value="Ig-like_fold"/>
</dbReference>
<keyword evidence="2" id="KW-1133">Transmembrane helix</keyword>
<dbReference type="InterPro" id="IPR036116">
    <property type="entry name" value="FN3_sf"/>
</dbReference>
<feature type="transmembrane region" description="Helical" evidence="2">
    <location>
        <begin position="20"/>
        <end position="40"/>
    </location>
</feature>
<feature type="region of interest" description="Disordered" evidence="1">
    <location>
        <begin position="210"/>
        <end position="237"/>
    </location>
</feature>
<comment type="caution">
    <text evidence="3">The sequence shown here is derived from an EMBL/GenBank/DDBJ whole genome shotgun (WGS) entry which is preliminary data.</text>
</comment>
<evidence type="ECO:0000313" key="4">
    <source>
        <dbReference type="Proteomes" id="UP001589536"/>
    </source>
</evidence>
<dbReference type="RefSeq" id="WP_345045100.1">
    <property type="nucleotide sequence ID" value="NZ_BAABED010000001.1"/>
</dbReference>
<protein>
    <submittedName>
        <fullName evidence="3">Fibronectin type III</fullName>
    </submittedName>
</protein>